<comment type="caution">
    <text evidence="3">The sequence shown here is derived from an EMBL/GenBank/DDBJ whole genome shotgun (WGS) entry which is preliminary data.</text>
</comment>
<feature type="chain" id="PRO_5040769916" description="VCBS repeat-containing protein" evidence="2">
    <location>
        <begin position="21"/>
        <end position="613"/>
    </location>
</feature>
<reference evidence="3" key="1">
    <citation type="submission" date="2022-10" db="EMBL/GenBank/DDBJ databases">
        <title>The WGS of Solirubrobacter ginsenosidimutans DSM 21036.</title>
        <authorList>
            <person name="Jiang Z."/>
        </authorList>
    </citation>
    <scope>NUCLEOTIDE SEQUENCE</scope>
    <source>
        <strain evidence="3">DSM 21036</strain>
    </source>
</reference>
<evidence type="ECO:0000256" key="1">
    <source>
        <dbReference type="SAM" id="MobiDB-lite"/>
    </source>
</evidence>
<evidence type="ECO:0000313" key="4">
    <source>
        <dbReference type="Proteomes" id="UP001149140"/>
    </source>
</evidence>
<accession>A0A9X3MQG0</accession>
<organism evidence="3 4">
    <name type="scientific">Solirubrobacter ginsenosidimutans</name>
    <dbReference type="NCBI Taxonomy" id="490573"/>
    <lineage>
        <taxon>Bacteria</taxon>
        <taxon>Bacillati</taxon>
        <taxon>Actinomycetota</taxon>
        <taxon>Thermoleophilia</taxon>
        <taxon>Solirubrobacterales</taxon>
        <taxon>Solirubrobacteraceae</taxon>
        <taxon>Solirubrobacter</taxon>
    </lineage>
</organism>
<feature type="region of interest" description="Disordered" evidence="1">
    <location>
        <begin position="382"/>
        <end position="401"/>
    </location>
</feature>
<dbReference type="SUPFAM" id="SSF69318">
    <property type="entry name" value="Integrin alpha N-terminal domain"/>
    <property type="match status" value="1"/>
</dbReference>
<gene>
    <name evidence="3" type="ORF">OM076_12125</name>
</gene>
<dbReference type="Gene3D" id="2.30.30.100">
    <property type="match status" value="1"/>
</dbReference>
<dbReference type="EMBL" id="JAPDOD010000008">
    <property type="protein sequence ID" value="MDA0161016.1"/>
    <property type="molecule type" value="Genomic_DNA"/>
</dbReference>
<dbReference type="Proteomes" id="UP001149140">
    <property type="component" value="Unassembled WGS sequence"/>
</dbReference>
<name>A0A9X3MQG0_9ACTN</name>
<keyword evidence="2" id="KW-0732">Signal</keyword>
<dbReference type="PANTHER" id="PTHR46580">
    <property type="entry name" value="SENSOR KINASE-RELATED"/>
    <property type="match status" value="1"/>
</dbReference>
<dbReference type="AlphaFoldDB" id="A0A9X3MQG0"/>
<keyword evidence="4" id="KW-1185">Reference proteome</keyword>
<evidence type="ECO:0000313" key="3">
    <source>
        <dbReference type="EMBL" id="MDA0161016.1"/>
    </source>
</evidence>
<feature type="signal peptide" evidence="2">
    <location>
        <begin position="1"/>
        <end position="20"/>
    </location>
</feature>
<sequence>MWHHAVATLVGLVVALPAPATSITVGDLATGQGLDTLWATHPGGLSTLTPRIEGGATLTHTLSLPGADPVVATTYGDRTFVLDRASEAVLVFGGDEEQGFTQQATVPVGRRPSALYVADFNGDEFPDIAVTNEGSDDVSIVLAGPIPAYLPERRIAVGSQPRALAAGDHDHVGGLDLVVANFGSGTVSVLLGDLKGGFAVGKTFAVGAGPTALLGDVDVNTDGIDDIVVADSLDGTVAVLRGTEGLPGLAKFVALPGGAASQPVALTYLYPPERFSGIDVFVAARGTGALLRLHVRSSGTFEPARTVRAIAQPVAVEVGSFAGDRYRDFAVADAFGGVTFIPTPGARLIAADLRAVSVAARDGTIVWSRRLGQNRYGLARSGGALPDPAARKDPRPRIGQSKRGAPVLTRVRCGRRRCTAVETTLSGARGRPVLVPVPAGCRLRDLARWRAAVAYVLVREPKHGCPHDAIGLWLRRGTDRPRRVSRYADALGDLRGDRITWHETLYGGSGWRLRYARLPGKPVTVVSGNLDCCLLAGGTIDGRYVYWDESPDTDRATLNRVPITAVGGNACEYLEPINGFPWSSFAIDRGNPVYVDSFGVFELGAEHARWHRC</sequence>
<dbReference type="RefSeq" id="WP_270040164.1">
    <property type="nucleotide sequence ID" value="NZ_JAPDOD010000008.1"/>
</dbReference>
<evidence type="ECO:0000256" key="2">
    <source>
        <dbReference type="SAM" id="SignalP"/>
    </source>
</evidence>
<protein>
    <recommendedName>
        <fullName evidence="5">VCBS repeat-containing protein</fullName>
    </recommendedName>
</protein>
<dbReference type="InterPro" id="IPR028994">
    <property type="entry name" value="Integrin_alpha_N"/>
</dbReference>
<evidence type="ECO:0008006" key="5">
    <source>
        <dbReference type="Google" id="ProtNLM"/>
    </source>
</evidence>
<dbReference type="PANTHER" id="PTHR46580:SF2">
    <property type="entry name" value="MAM DOMAIN-CONTAINING PROTEIN"/>
    <property type="match status" value="1"/>
</dbReference>
<proteinExistence type="predicted"/>